<accession>A0A565CHW4</accession>
<comment type="caution">
    <text evidence="3">The sequence shown here is derived from an EMBL/GenBank/DDBJ whole genome shotgun (WGS) entry which is preliminary data.</text>
</comment>
<dbReference type="OrthoDB" id="1112618at2759"/>
<dbReference type="InterPro" id="IPR000668">
    <property type="entry name" value="Peptidase_C1A_C"/>
</dbReference>
<dbReference type="GO" id="GO:0006508">
    <property type="term" value="P:proteolysis"/>
    <property type="evidence" value="ECO:0007669"/>
    <property type="project" value="InterPro"/>
</dbReference>
<evidence type="ECO:0000259" key="2">
    <source>
        <dbReference type="Pfam" id="PF00112"/>
    </source>
</evidence>
<reference evidence="3" key="1">
    <citation type="submission" date="2019-07" db="EMBL/GenBank/DDBJ databases">
        <authorList>
            <person name="Dittberner H."/>
        </authorList>
    </citation>
    <scope>NUCLEOTIDE SEQUENCE [LARGE SCALE GENOMIC DNA]</scope>
</reference>
<protein>
    <recommendedName>
        <fullName evidence="2">Peptidase C1A papain C-terminal domain-containing protein</fullName>
    </recommendedName>
</protein>
<sequence length="151" mass="16560">MEADHTSQEQTSSSDEDSVGVAACGRKGKEKCSASSSKQSKSTASTSTKRLTESDPEWPKHEPGFKIKKLVYLNGKQFTETDVIELLQKSPGIYEGRSNQKDKSLGSHVVIVTGYGTTPEGVNYWTIQNSWGVQPRWQQSLVVSQDYSIGG</sequence>
<organism evidence="3 4">
    <name type="scientific">Arabis nemorensis</name>
    <dbReference type="NCBI Taxonomy" id="586526"/>
    <lineage>
        <taxon>Eukaryota</taxon>
        <taxon>Viridiplantae</taxon>
        <taxon>Streptophyta</taxon>
        <taxon>Embryophyta</taxon>
        <taxon>Tracheophyta</taxon>
        <taxon>Spermatophyta</taxon>
        <taxon>Magnoliopsida</taxon>
        <taxon>eudicotyledons</taxon>
        <taxon>Gunneridae</taxon>
        <taxon>Pentapetalae</taxon>
        <taxon>rosids</taxon>
        <taxon>malvids</taxon>
        <taxon>Brassicales</taxon>
        <taxon>Brassicaceae</taxon>
        <taxon>Arabideae</taxon>
        <taxon>Arabis</taxon>
    </lineage>
</organism>
<dbReference type="GO" id="GO:0008234">
    <property type="term" value="F:cysteine-type peptidase activity"/>
    <property type="evidence" value="ECO:0007669"/>
    <property type="project" value="InterPro"/>
</dbReference>
<dbReference type="AlphaFoldDB" id="A0A565CHW4"/>
<dbReference type="InterPro" id="IPR038765">
    <property type="entry name" value="Papain-like_cys_pep_sf"/>
</dbReference>
<feature type="domain" description="Peptidase C1A papain C-terminal" evidence="2">
    <location>
        <begin position="30"/>
        <end position="133"/>
    </location>
</feature>
<dbReference type="Gene3D" id="3.90.70.10">
    <property type="entry name" value="Cysteine proteinases"/>
    <property type="match status" value="1"/>
</dbReference>
<feature type="region of interest" description="Disordered" evidence="1">
    <location>
        <begin position="1"/>
        <end position="62"/>
    </location>
</feature>
<proteinExistence type="predicted"/>
<name>A0A565CHW4_9BRAS</name>
<feature type="compositionally biased region" description="Low complexity" evidence="1">
    <location>
        <begin position="33"/>
        <end position="49"/>
    </location>
</feature>
<gene>
    <name evidence="3" type="ORF">ANE_LOCUS23724</name>
</gene>
<dbReference type="SUPFAM" id="SSF54001">
    <property type="entry name" value="Cysteine proteinases"/>
    <property type="match status" value="1"/>
</dbReference>
<feature type="compositionally biased region" description="Basic and acidic residues" evidence="1">
    <location>
        <begin position="50"/>
        <end position="62"/>
    </location>
</feature>
<evidence type="ECO:0000313" key="3">
    <source>
        <dbReference type="EMBL" id="VVB13280.1"/>
    </source>
</evidence>
<keyword evidence="4" id="KW-1185">Reference proteome</keyword>
<dbReference type="Pfam" id="PF00112">
    <property type="entry name" value="Peptidase_C1"/>
    <property type="match status" value="1"/>
</dbReference>
<evidence type="ECO:0000313" key="4">
    <source>
        <dbReference type="Proteomes" id="UP000489600"/>
    </source>
</evidence>
<evidence type="ECO:0000256" key="1">
    <source>
        <dbReference type="SAM" id="MobiDB-lite"/>
    </source>
</evidence>
<dbReference type="EMBL" id="CABITT030000008">
    <property type="protein sequence ID" value="VVB13280.1"/>
    <property type="molecule type" value="Genomic_DNA"/>
</dbReference>
<dbReference type="Proteomes" id="UP000489600">
    <property type="component" value="Unassembled WGS sequence"/>
</dbReference>